<reference evidence="1 2" key="1">
    <citation type="journal article" date="2019" name="Nat. Ecol. Evol.">
        <title>Megaphylogeny resolves global patterns of mushroom evolution.</title>
        <authorList>
            <person name="Varga T."/>
            <person name="Krizsan K."/>
            <person name="Foldi C."/>
            <person name="Dima B."/>
            <person name="Sanchez-Garcia M."/>
            <person name="Sanchez-Ramirez S."/>
            <person name="Szollosi G.J."/>
            <person name="Szarkandi J.G."/>
            <person name="Papp V."/>
            <person name="Albert L."/>
            <person name="Andreopoulos W."/>
            <person name="Angelini C."/>
            <person name="Antonin V."/>
            <person name="Barry K.W."/>
            <person name="Bougher N.L."/>
            <person name="Buchanan P."/>
            <person name="Buyck B."/>
            <person name="Bense V."/>
            <person name="Catcheside P."/>
            <person name="Chovatia M."/>
            <person name="Cooper J."/>
            <person name="Damon W."/>
            <person name="Desjardin D."/>
            <person name="Finy P."/>
            <person name="Geml J."/>
            <person name="Haridas S."/>
            <person name="Hughes K."/>
            <person name="Justo A."/>
            <person name="Karasinski D."/>
            <person name="Kautmanova I."/>
            <person name="Kiss B."/>
            <person name="Kocsube S."/>
            <person name="Kotiranta H."/>
            <person name="LaButti K.M."/>
            <person name="Lechner B.E."/>
            <person name="Liimatainen K."/>
            <person name="Lipzen A."/>
            <person name="Lukacs Z."/>
            <person name="Mihaltcheva S."/>
            <person name="Morgado L.N."/>
            <person name="Niskanen T."/>
            <person name="Noordeloos M.E."/>
            <person name="Ohm R.A."/>
            <person name="Ortiz-Santana B."/>
            <person name="Ovrebo C."/>
            <person name="Racz N."/>
            <person name="Riley R."/>
            <person name="Savchenko A."/>
            <person name="Shiryaev A."/>
            <person name="Soop K."/>
            <person name="Spirin V."/>
            <person name="Szebenyi C."/>
            <person name="Tomsovsky M."/>
            <person name="Tulloss R.E."/>
            <person name="Uehling J."/>
            <person name="Grigoriev I.V."/>
            <person name="Vagvolgyi C."/>
            <person name="Papp T."/>
            <person name="Martin F.M."/>
            <person name="Miettinen O."/>
            <person name="Hibbett D.S."/>
            <person name="Nagy L.G."/>
        </authorList>
    </citation>
    <scope>NUCLEOTIDE SEQUENCE [LARGE SCALE GENOMIC DNA]</scope>
    <source>
        <strain evidence="1 2">NL-1719</strain>
    </source>
</reference>
<evidence type="ECO:0000313" key="2">
    <source>
        <dbReference type="Proteomes" id="UP000308600"/>
    </source>
</evidence>
<proteinExistence type="predicted"/>
<name>A0ACD3BJH4_9AGAR</name>
<dbReference type="EMBL" id="ML208259">
    <property type="protein sequence ID" value="TFK77347.1"/>
    <property type="molecule type" value="Genomic_DNA"/>
</dbReference>
<organism evidence="1 2">
    <name type="scientific">Pluteus cervinus</name>
    <dbReference type="NCBI Taxonomy" id="181527"/>
    <lineage>
        <taxon>Eukaryota</taxon>
        <taxon>Fungi</taxon>
        <taxon>Dikarya</taxon>
        <taxon>Basidiomycota</taxon>
        <taxon>Agaricomycotina</taxon>
        <taxon>Agaricomycetes</taxon>
        <taxon>Agaricomycetidae</taxon>
        <taxon>Agaricales</taxon>
        <taxon>Pluteineae</taxon>
        <taxon>Pluteaceae</taxon>
        <taxon>Pluteus</taxon>
    </lineage>
</organism>
<protein>
    <submittedName>
        <fullName evidence="1">Uncharacterized protein</fullName>
    </submittedName>
</protein>
<dbReference type="Proteomes" id="UP000308600">
    <property type="component" value="Unassembled WGS sequence"/>
</dbReference>
<sequence>MYSSTDAVFMRRIQNIAAEIRQTVNQKKKSLPPVLPSSITPPPLDLQPSSYLQSVLSDPTLPTQATAALSRNVALLIKEYECQYILAAQKLWNVPPSENNPADKRLQYLRSAFQARFRAKAERTILLPLEGFMRRDPEGSEGRPKFNHECTPILEDSFRTNPYPTKAVRSRLAQETQMSVKQIEVWFQNHRNRSRKDGHVLRKVDSPVRKSPAPTRAGVTDETRPRSTTPCSITSTEIPKPSIAEAPSRIPSPSMFSLTDVNRPKFPAPTWLRHTSSSSQGKRPNLDMDDLALQFATKLSLKERKLKSRRSWSSEPESPSAVPARSSPLPLLKAPLPSLLTTRTRPYNPPKPWQRIRSTRARRCPNTCFQPYARPRAGNPFFLENAENLFSNAHPSPCSPLPQCRISSDGDGPLRLAQKDLVLSKSSSRRFHLPYPSPKLTPRPGLDSFSIPAPIISSLA</sequence>
<evidence type="ECO:0000313" key="1">
    <source>
        <dbReference type="EMBL" id="TFK77347.1"/>
    </source>
</evidence>
<keyword evidence="2" id="KW-1185">Reference proteome</keyword>
<accession>A0ACD3BJH4</accession>
<gene>
    <name evidence="1" type="ORF">BDN72DRAFT_39572</name>
</gene>